<dbReference type="InterPro" id="IPR002725">
    <property type="entry name" value="YgjP-like_metallopeptidase"/>
</dbReference>
<evidence type="ECO:0000313" key="3">
    <source>
        <dbReference type="Proteomes" id="UP000606870"/>
    </source>
</evidence>
<evidence type="ECO:0000259" key="1">
    <source>
        <dbReference type="Pfam" id="PF01863"/>
    </source>
</evidence>
<dbReference type="Pfam" id="PF01863">
    <property type="entry name" value="YgjP-like"/>
    <property type="match status" value="1"/>
</dbReference>
<dbReference type="InterPro" id="IPR053136">
    <property type="entry name" value="UTP_pyrophosphatase-like"/>
</dbReference>
<dbReference type="PANTHER" id="PTHR30399:SF1">
    <property type="entry name" value="UTP PYROPHOSPHATASE"/>
    <property type="match status" value="1"/>
</dbReference>
<protein>
    <submittedName>
        <fullName evidence="2">M48 family metallopeptidase</fullName>
    </submittedName>
</protein>
<dbReference type="Proteomes" id="UP000606870">
    <property type="component" value="Unassembled WGS sequence"/>
</dbReference>
<sequence length="239" mass="27671">MSTPTRYTITLSDRTVVTYELQRKAVKNINLRIPGDGKLYVSAPPAVPRSRIEDFLHREEAFISRTLATLQKAPVLTLQTGETYYVQGRPYILRVIHGPAEAMWLQGNTLCLETESDTDWETRRRLYHAFLLQLSQPLLTASLTRCYARVKAYGIPVPRVTIRFMQTRWGSCTPARQTIRLNAYLAIMPDACIDQVVLHELCHFLEANHSARFYAWLSRFMPDWKSQKKALESYRPYCI</sequence>
<accession>A0ABR6VG57</accession>
<name>A0ABR6VG57_9FIRM</name>
<organism evidence="2 3">
    <name type="scientific">Megasphaera hominis</name>
    <dbReference type="NCBI Taxonomy" id="159836"/>
    <lineage>
        <taxon>Bacteria</taxon>
        <taxon>Bacillati</taxon>
        <taxon>Bacillota</taxon>
        <taxon>Negativicutes</taxon>
        <taxon>Veillonellales</taxon>
        <taxon>Veillonellaceae</taxon>
        <taxon>Megasphaera</taxon>
    </lineage>
</organism>
<dbReference type="EMBL" id="JACOGK010000007">
    <property type="protein sequence ID" value="MBC3536297.1"/>
    <property type="molecule type" value="Genomic_DNA"/>
</dbReference>
<keyword evidence="3" id="KW-1185">Reference proteome</keyword>
<comment type="caution">
    <text evidence="2">The sequence shown here is derived from an EMBL/GenBank/DDBJ whole genome shotgun (WGS) entry which is preliminary data.</text>
</comment>
<dbReference type="CDD" id="cd07344">
    <property type="entry name" value="M48_yhfN_like"/>
    <property type="match status" value="1"/>
</dbReference>
<reference evidence="2 3" key="1">
    <citation type="submission" date="2020-08" db="EMBL/GenBank/DDBJ databases">
        <authorList>
            <person name="Liu C."/>
            <person name="Sun Q."/>
        </authorList>
    </citation>
    <scope>NUCLEOTIDE SEQUENCE [LARGE SCALE GENOMIC DNA]</scope>
    <source>
        <strain evidence="2 3">NSJ-59</strain>
    </source>
</reference>
<dbReference type="PANTHER" id="PTHR30399">
    <property type="entry name" value="UNCHARACTERIZED PROTEIN YGJP"/>
    <property type="match status" value="1"/>
</dbReference>
<dbReference type="Gene3D" id="3.30.2010.10">
    <property type="entry name" value="Metalloproteases ('zincins'), catalytic domain"/>
    <property type="match status" value="1"/>
</dbReference>
<feature type="domain" description="YgjP-like metallopeptidase" evidence="1">
    <location>
        <begin position="27"/>
        <end position="233"/>
    </location>
</feature>
<proteinExistence type="predicted"/>
<gene>
    <name evidence="2" type="ORF">H8J70_03400</name>
</gene>
<evidence type="ECO:0000313" key="2">
    <source>
        <dbReference type="EMBL" id="MBC3536297.1"/>
    </source>
</evidence>
<dbReference type="RefSeq" id="WP_186502459.1">
    <property type="nucleotide sequence ID" value="NZ_JACOGK010000007.1"/>
</dbReference>